<dbReference type="AlphaFoldDB" id="A0A9X1Q5I0"/>
<feature type="compositionally biased region" description="Pro residues" evidence="1">
    <location>
        <begin position="47"/>
        <end position="57"/>
    </location>
</feature>
<comment type="caution">
    <text evidence="2">The sequence shown here is derived from an EMBL/GenBank/DDBJ whole genome shotgun (WGS) entry which is preliminary data.</text>
</comment>
<dbReference type="Proteomes" id="UP001139384">
    <property type="component" value="Unassembled WGS sequence"/>
</dbReference>
<feature type="compositionally biased region" description="Low complexity" evidence="1">
    <location>
        <begin position="37"/>
        <end position="46"/>
    </location>
</feature>
<accession>A0A9X1Q5I0</accession>
<reference evidence="2" key="1">
    <citation type="submission" date="2022-01" db="EMBL/GenBank/DDBJ databases">
        <title>Draft Genome Sequences of Seven Type Strains of the Genus Streptomyces.</title>
        <authorList>
            <person name="Aziz S."/>
            <person name="Coretto E."/>
            <person name="Chronakova A."/>
            <person name="Sproer C."/>
            <person name="Huber K."/>
            <person name="Nouioui I."/>
            <person name="Gross H."/>
        </authorList>
    </citation>
    <scope>NUCLEOTIDE SEQUENCE</scope>
    <source>
        <strain evidence="2">DSM 103493</strain>
    </source>
</reference>
<evidence type="ECO:0000313" key="2">
    <source>
        <dbReference type="EMBL" id="MCF1598355.1"/>
    </source>
</evidence>
<gene>
    <name evidence="2" type="ORF">L0P92_33110</name>
</gene>
<evidence type="ECO:0000313" key="3">
    <source>
        <dbReference type="Proteomes" id="UP001139384"/>
    </source>
</evidence>
<organism evidence="2 3">
    <name type="scientific">Streptomyces muensis</name>
    <dbReference type="NCBI Taxonomy" id="1077944"/>
    <lineage>
        <taxon>Bacteria</taxon>
        <taxon>Bacillati</taxon>
        <taxon>Actinomycetota</taxon>
        <taxon>Actinomycetes</taxon>
        <taxon>Kitasatosporales</taxon>
        <taxon>Streptomycetaceae</taxon>
        <taxon>Streptomyces</taxon>
    </lineage>
</organism>
<feature type="region of interest" description="Disordered" evidence="1">
    <location>
        <begin position="1"/>
        <end position="71"/>
    </location>
</feature>
<protein>
    <submittedName>
        <fullName evidence="2">2-oxoglutarate dehydrogenase, E2 component, dihydrolipoamide succinyltransferase</fullName>
    </submittedName>
</protein>
<keyword evidence="3" id="KW-1185">Reference proteome</keyword>
<feature type="non-terminal residue" evidence="2">
    <location>
        <position position="71"/>
    </location>
</feature>
<evidence type="ECO:0000256" key="1">
    <source>
        <dbReference type="SAM" id="MobiDB-lite"/>
    </source>
</evidence>
<name>A0A9X1Q5I0_STRM4</name>
<sequence>MERTAVGGVPGSAAEPEVAESDVPEPEVAGLLDGMPRQRGPARAVPAPAPTPRPATPAPAGATALRVRPFR</sequence>
<dbReference type="EMBL" id="JAKEIP010000207">
    <property type="protein sequence ID" value="MCF1598355.1"/>
    <property type="molecule type" value="Genomic_DNA"/>
</dbReference>
<proteinExistence type="predicted"/>